<feature type="compositionally biased region" description="Basic and acidic residues" evidence="3">
    <location>
        <begin position="452"/>
        <end position="480"/>
    </location>
</feature>
<organism evidence="7">
    <name type="scientific">Micromonas pusilla (strain CCMP1545)</name>
    <name type="common">Picoplanktonic green alga</name>
    <dbReference type="NCBI Taxonomy" id="564608"/>
    <lineage>
        <taxon>Eukaryota</taxon>
        <taxon>Viridiplantae</taxon>
        <taxon>Chlorophyta</taxon>
        <taxon>Mamiellophyceae</taxon>
        <taxon>Mamiellales</taxon>
        <taxon>Mamiellaceae</taxon>
        <taxon>Micromonas</taxon>
    </lineage>
</organism>
<protein>
    <recommendedName>
        <fullName evidence="2">PIH1 domain-containing protein 1</fullName>
    </recommendedName>
</protein>
<dbReference type="PANTHER" id="PTHR22997:SF0">
    <property type="entry name" value="PIH1 DOMAIN-CONTAINING PROTEIN 1"/>
    <property type="match status" value="1"/>
</dbReference>
<dbReference type="OrthoDB" id="546764at2759"/>
<sequence>MDPTAQAAKNLEDLKLTPDEVSKFETAFKDPEFKKMFMEYAEEISDPKNKAESDLYLRQLERENKIEATYGKGVQLVIPTPGFVVKTRCKKTDRKAFVNICHSDKCDDATSVRVDGGLQWSVPHTLGQPHEEKDKSGKTCEAYDFCVSEHTYGLTQSDERLRTMVIETAIEAVNKAYEDVDLETAFTLPKKKFFGAETGPGVQAIKSEKNKEKEKNAPGRGRIAPLAAMAGKAAAGTAPGGSSEEGKSSAFRFDKAVARKTVPAKEPDGECEPHYVIVHREGNKDMGSQFGNSGASTEVERRRDTRPTAIVVRVDVPKIDSIAAAELDVDDRKLFLRVAGKYRLDLALPYEVRGDDGKAKFDKNARRLEVTLPVKPMKMEPIGRSTEPTPEAAAAAETTTAPAPATSGLVTEIDAPSSSAKEDESDETGYVMVDAAEAKAAASAAAAVQAAKEFESRGETENQRRWREMHAKRDPPKPKPAEAAAEAETKQIVTAEKEAPAAEAAAAATTTEPAAPPPAPKAATMFLRPSLAGSSLDDELD</sequence>
<evidence type="ECO:0000313" key="6">
    <source>
        <dbReference type="EMBL" id="EEH58571.1"/>
    </source>
</evidence>
<gene>
    <name evidence="6" type="ORF">MICPUCDRAFT_62486</name>
</gene>
<feature type="region of interest" description="Disordered" evidence="3">
    <location>
        <begin position="379"/>
        <end position="541"/>
    </location>
</feature>
<name>C1MMH5_MICPC</name>
<dbReference type="GO" id="GO:0005737">
    <property type="term" value="C:cytoplasm"/>
    <property type="evidence" value="ECO:0007669"/>
    <property type="project" value="TreeGrafter"/>
</dbReference>
<evidence type="ECO:0000256" key="2">
    <source>
        <dbReference type="ARBA" id="ARBA00040540"/>
    </source>
</evidence>
<dbReference type="Pfam" id="PF08190">
    <property type="entry name" value="PIH1"/>
    <property type="match status" value="1"/>
</dbReference>
<dbReference type="OMA" id="MPLEHIN"/>
<dbReference type="CDD" id="cd00298">
    <property type="entry name" value="ACD_sHsps_p23-like"/>
    <property type="match status" value="1"/>
</dbReference>
<dbReference type="STRING" id="564608.C1MMH5"/>
<dbReference type="InterPro" id="IPR050734">
    <property type="entry name" value="PIH1/Kintoun_subfamily"/>
</dbReference>
<accession>C1MMH5</accession>
<keyword evidence="7" id="KW-1185">Reference proteome</keyword>
<dbReference type="InterPro" id="IPR012981">
    <property type="entry name" value="PIH1_N"/>
</dbReference>
<evidence type="ECO:0000259" key="4">
    <source>
        <dbReference type="Pfam" id="PF08190"/>
    </source>
</evidence>
<feature type="compositionally biased region" description="Low complexity" evidence="3">
    <location>
        <begin position="386"/>
        <end position="406"/>
    </location>
</feature>
<dbReference type="InterPro" id="IPR041442">
    <property type="entry name" value="PIH1D1/2/3_CS-like"/>
</dbReference>
<dbReference type="KEGG" id="mpp:MICPUCDRAFT_62486"/>
<feature type="domain" description="PIH1 N-terminal" evidence="4">
    <location>
        <begin position="44"/>
        <end position="210"/>
    </location>
</feature>
<dbReference type="GeneID" id="9682849"/>
<feature type="domain" description="PIH1D1/2/3 CS-like" evidence="5">
    <location>
        <begin position="300"/>
        <end position="375"/>
    </location>
</feature>
<reference evidence="6 7" key="1">
    <citation type="journal article" date="2009" name="Science">
        <title>Green evolution and dynamic adaptations revealed by genomes of the marine picoeukaryotes Micromonas.</title>
        <authorList>
            <person name="Worden A.Z."/>
            <person name="Lee J.H."/>
            <person name="Mock T."/>
            <person name="Rouze P."/>
            <person name="Simmons M.P."/>
            <person name="Aerts A.L."/>
            <person name="Allen A.E."/>
            <person name="Cuvelier M.L."/>
            <person name="Derelle E."/>
            <person name="Everett M.V."/>
            <person name="Foulon E."/>
            <person name="Grimwood J."/>
            <person name="Gundlach H."/>
            <person name="Henrissat B."/>
            <person name="Napoli C."/>
            <person name="McDonald S.M."/>
            <person name="Parker M.S."/>
            <person name="Rombauts S."/>
            <person name="Salamov A."/>
            <person name="Von Dassow P."/>
            <person name="Badger J.H."/>
            <person name="Coutinho P.M."/>
            <person name="Demir E."/>
            <person name="Dubchak I."/>
            <person name="Gentemann C."/>
            <person name="Eikrem W."/>
            <person name="Gready J.E."/>
            <person name="John U."/>
            <person name="Lanier W."/>
            <person name="Lindquist E.A."/>
            <person name="Lucas S."/>
            <person name="Mayer K.F."/>
            <person name="Moreau H."/>
            <person name="Not F."/>
            <person name="Otillar R."/>
            <person name="Panaud O."/>
            <person name="Pangilinan J."/>
            <person name="Paulsen I."/>
            <person name="Piegu B."/>
            <person name="Poliakov A."/>
            <person name="Robbens S."/>
            <person name="Schmutz J."/>
            <person name="Toulza E."/>
            <person name="Wyss T."/>
            <person name="Zelensky A."/>
            <person name="Zhou K."/>
            <person name="Armbrust E.V."/>
            <person name="Bhattacharya D."/>
            <person name="Goodenough U.W."/>
            <person name="Van de Peer Y."/>
            <person name="Grigoriev I.V."/>
        </authorList>
    </citation>
    <scope>NUCLEOTIDE SEQUENCE [LARGE SCALE GENOMIC DNA]</scope>
    <source>
        <strain evidence="6 7">CCMP1545</strain>
    </source>
</reference>
<feature type="compositionally biased region" description="Low complexity" evidence="3">
    <location>
        <begin position="501"/>
        <end position="513"/>
    </location>
</feature>
<dbReference type="AlphaFoldDB" id="C1MMH5"/>
<proteinExistence type="inferred from homology"/>
<dbReference type="EMBL" id="GG663737">
    <property type="protein sequence ID" value="EEH58571.1"/>
    <property type="molecule type" value="Genomic_DNA"/>
</dbReference>
<feature type="compositionally biased region" description="Low complexity" evidence="3">
    <location>
        <begin position="230"/>
        <end position="241"/>
    </location>
</feature>
<evidence type="ECO:0000259" key="5">
    <source>
        <dbReference type="Pfam" id="PF18201"/>
    </source>
</evidence>
<feature type="compositionally biased region" description="Low complexity" evidence="3">
    <location>
        <begin position="438"/>
        <end position="451"/>
    </location>
</feature>
<dbReference type="Proteomes" id="UP000001876">
    <property type="component" value="Unassembled WGS sequence"/>
</dbReference>
<dbReference type="PANTHER" id="PTHR22997">
    <property type="entry name" value="PIH1 DOMAIN-CONTAINING PROTEIN 1"/>
    <property type="match status" value="1"/>
</dbReference>
<evidence type="ECO:0000256" key="3">
    <source>
        <dbReference type="SAM" id="MobiDB-lite"/>
    </source>
</evidence>
<dbReference type="Pfam" id="PF18201">
    <property type="entry name" value="PIH1_CS"/>
    <property type="match status" value="1"/>
</dbReference>
<evidence type="ECO:0000256" key="1">
    <source>
        <dbReference type="ARBA" id="ARBA00008511"/>
    </source>
</evidence>
<feature type="region of interest" description="Disordered" evidence="3">
    <location>
        <begin position="230"/>
        <end position="249"/>
    </location>
</feature>
<evidence type="ECO:0000313" key="7">
    <source>
        <dbReference type="Proteomes" id="UP000001876"/>
    </source>
</evidence>
<dbReference type="RefSeq" id="XP_003056926.1">
    <property type="nucleotide sequence ID" value="XM_003056880.1"/>
</dbReference>
<comment type="similarity">
    <text evidence="1">Belongs to the PIH1 family.</text>
</comment>
<dbReference type="eggNOG" id="KOG4356">
    <property type="taxonomic scope" value="Eukaryota"/>
</dbReference>